<gene>
    <name evidence="7" type="ORF">J2753_002871</name>
</gene>
<evidence type="ECO:0000313" key="8">
    <source>
        <dbReference type="Proteomes" id="UP000823736"/>
    </source>
</evidence>
<dbReference type="RefSeq" id="WP_209492686.1">
    <property type="nucleotide sequence ID" value="NZ_JAGGLC010000007.1"/>
</dbReference>
<dbReference type="Pfam" id="PF00326">
    <property type="entry name" value="Peptidase_S9"/>
    <property type="match status" value="1"/>
</dbReference>
<dbReference type="Gene3D" id="3.40.50.1820">
    <property type="entry name" value="alpha/beta hydrolase"/>
    <property type="match status" value="1"/>
</dbReference>
<dbReference type="InterPro" id="IPR001375">
    <property type="entry name" value="Peptidase_S9_cat"/>
</dbReference>
<feature type="domain" description="Peptidase S9 prolyl oligopeptidase catalytic" evidence="6">
    <location>
        <begin position="486"/>
        <end position="691"/>
    </location>
</feature>
<evidence type="ECO:0000256" key="1">
    <source>
        <dbReference type="ARBA" id="ARBA00010040"/>
    </source>
</evidence>
<keyword evidence="4" id="KW-0720">Serine protease</keyword>
<keyword evidence="8" id="KW-1185">Reference proteome</keyword>
<evidence type="ECO:0000256" key="3">
    <source>
        <dbReference type="ARBA" id="ARBA00022801"/>
    </source>
</evidence>
<feature type="region of interest" description="Disordered" evidence="5">
    <location>
        <begin position="306"/>
        <end position="370"/>
    </location>
</feature>
<dbReference type="Gene3D" id="2.120.10.30">
    <property type="entry name" value="TolB, C-terminal domain"/>
    <property type="match status" value="2"/>
</dbReference>
<dbReference type="FunFam" id="3.40.50.1820:FF:000028">
    <property type="entry name" value="S9 family peptidase"/>
    <property type="match status" value="1"/>
</dbReference>
<evidence type="ECO:0000256" key="2">
    <source>
        <dbReference type="ARBA" id="ARBA00022670"/>
    </source>
</evidence>
<dbReference type="EMBL" id="JAGGLC010000007">
    <property type="protein sequence ID" value="MBP1988349.1"/>
    <property type="molecule type" value="Genomic_DNA"/>
</dbReference>
<keyword evidence="7" id="KW-0031">Aminopeptidase</keyword>
<keyword evidence="2" id="KW-0645">Protease</keyword>
<dbReference type="OrthoDB" id="25019at2157"/>
<accession>A0A8T4GZB0</accession>
<feature type="compositionally biased region" description="Acidic residues" evidence="5">
    <location>
        <begin position="712"/>
        <end position="725"/>
    </location>
</feature>
<dbReference type="InterPro" id="IPR011042">
    <property type="entry name" value="6-blade_b-propeller_TolB-like"/>
</dbReference>
<dbReference type="SUPFAM" id="SSF53474">
    <property type="entry name" value="alpha/beta-Hydrolases"/>
    <property type="match status" value="1"/>
</dbReference>
<dbReference type="PANTHER" id="PTHR42776:SF4">
    <property type="entry name" value="ACYLAMINO-ACID-RELEASING ENZYME"/>
    <property type="match status" value="1"/>
</dbReference>
<evidence type="ECO:0000259" key="6">
    <source>
        <dbReference type="Pfam" id="PF00326"/>
    </source>
</evidence>
<dbReference type="GO" id="GO:0004252">
    <property type="term" value="F:serine-type endopeptidase activity"/>
    <property type="evidence" value="ECO:0007669"/>
    <property type="project" value="TreeGrafter"/>
</dbReference>
<evidence type="ECO:0000256" key="5">
    <source>
        <dbReference type="SAM" id="MobiDB-lite"/>
    </source>
</evidence>
<dbReference type="AlphaFoldDB" id="A0A8T4GZB0"/>
<reference evidence="7" key="1">
    <citation type="submission" date="2021-03" db="EMBL/GenBank/DDBJ databases">
        <title>Genomic Encyclopedia of Type Strains, Phase IV (KMG-IV): sequencing the most valuable type-strain genomes for metagenomic binning, comparative biology and taxonomic classification.</title>
        <authorList>
            <person name="Goeker M."/>
        </authorList>
    </citation>
    <scope>NUCLEOTIDE SEQUENCE</scope>
    <source>
        <strain evidence="7">DSM 26232</strain>
    </source>
</reference>
<evidence type="ECO:0000313" key="7">
    <source>
        <dbReference type="EMBL" id="MBP1988349.1"/>
    </source>
</evidence>
<proteinExistence type="inferred from homology"/>
<comment type="caution">
    <text evidence="7">The sequence shown here is derived from an EMBL/GenBank/DDBJ whole genome shotgun (WGS) entry which is preliminary data.</text>
</comment>
<dbReference type="PANTHER" id="PTHR42776">
    <property type="entry name" value="SERINE PEPTIDASE S9 FAMILY MEMBER"/>
    <property type="match status" value="1"/>
</dbReference>
<keyword evidence="3" id="KW-0378">Hydrolase</keyword>
<protein>
    <submittedName>
        <fullName evidence="7">Dipeptidyl aminopeptidase/acylaminoacyl peptidase</fullName>
    </submittedName>
</protein>
<dbReference type="SUPFAM" id="SSF82171">
    <property type="entry name" value="DPP6 N-terminal domain-like"/>
    <property type="match status" value="1"/>
</dbReference>
<evidence type="ECO:0000256" key="4">
    <source>
        <dbReference type="ARBA" id="ARBA00022825"/>
    </source>
</evidence>
<dbReference type="InterPro" id="IPR011659">
    <property type="entry name" value="WD40"/>
</dbReference>
<feature type="region of interest" description="Disordered" evidence="5">
    <location>
        <begin position="697"/>
        <end position="725"/>
    </location>
</feature>
<dbReference type="InterPro" id="IPR029058">
    <property type="entry name" value="AB_hydrolase_fold"/>
</dbReference>
<organism evidence="7 8">
    <name type="scientific">Halolamina salifodinae</name>
    <dbReference type="NCBI Taxonomy" id="1202767"/>
    <lineage>
        <taxon>Archaea</taxon>
        <taxon>Methanobacteriati</taxon>
        <taxon>Methanobacteriota</taxon>
        <taxon>Stenosarchaea group</taxon>
        <taxon>Halobacteria</taxon>
        <taxon>Halobacteriales</taxon>
        <taxon>Haloferacaceae</taxon>
    </lineage>
</organism>
<dbReference type="Proteomes" id="UP000823736">
    <property type="component" value="Unassembled WGS sequence"/>
</dbReference>
<feature type="region of interest" description="Disordered" evidence="5">
    <location>
        <begin position="50"/>
        <end position="76"/>
    </location>
</feature>
<sequence>MARIEAVDFHDIAKPGEVRLSPDGEQVAFVRQTPDDDESYESTIHLVHSDGSEEPRQFTVAEGSDSQPRWSPSGDRLAFVSNRGKDDDRPQLWLIPVDGGEARPVTEVPSGVQAISWSPDGTRIAFTQSTTADEREEGLDVDISDEEEYERETPDPRVVDRTVYRTGQQYFDGARSHVYVAHVGEGLSDAEDVEVERVTDGEFDYNGPEWGDASTLYYTGQDVGEDPDDSNRYSIYAYDTDSEESEKIHESSGWGAGVAANADGEVAFLYSEEEQVSIQPTELKVLDVESGEVAWITEDLDRGLGYESAPQWGPDGERVYFSTPDEGKTSVWSAPGDVPESHGDSGGSQNAKRSGDASEAPSRIVRPGAVSTGHVGEERFAFAMSEWDHPGDVFVCVLDEADEPGLEGGVGVERDGCVRLTELNADYLDETSVQEPEELHFESEQGEVHGWAITPEGFEKDGTYPLAVEVHGGPHAMWTTAGTMWHEFQTLAARGYVVFWSNPRGSTGYGKDYMQAIERDWGDVTLTDVMAGVDLMTDRDYVDEDEVHLTGGSFGGFMTSWAVGQSDFFTSAVSQRGVYDLTSFYGSTDGAYSLVEGDFDATPWEEPEFLWEKSPAGHAHKVETPTLVIHSDDDYRTPACTAELWYRMVRKQGTDTRFVRYPREGHELSRSGEPGHIVDRIERIARWFDGYSDYQDAPRALDRDRNDGLSAGDEDDEHGDEESEE</sequence>
<dbReference type="GO" id="GO:0006508">
    <property type="term" value="P:proteolysis"/>
    <property type="evidence" value="ECO:0007669"/>
    <property type="project" value="UniProtKB-KW"/>
</dbReference>
<name>A0A8T4GZB0_9EURY</name>
<dbReference type="GO" id="GO:0004177">
    <property type="term" value="F:aminopeptidase activity"/>
    <property type="evidence" value="ECO:0007669"/>
    <property type="project" value="UniProtKB-KW"/>
</dbReference>
<comment type="similarity">
    <text evidence="1">Belongs to the peptidase S9C family.</text>
</comment>
<dbReference type="Pfam" id="PF07676">
    <property type="entry name" value="PD40"/>
    <property type="match status" value="2"/>
</dbReference>